<reference evidence="1 3" key="1">
    <citation type="submission" date="2015-01" db="EMBL/GenBank/DDBJ databases">
        <authorList>
            <person name="Guo J."/>
        </authorList>
    </citation>
    <scope>NUCLEOTIDE SEQUENCE [LARGE SCALE GENOMIC DNA]</scope>
    <source>
        <strain evidence="1 3">DSM 22147</strain>
    </source>
</reference>
<dbReference type="AlphaFoldDB" id="A0A0D6XSU6"/>
<evidence type="ECO:0000313" key="2">
    <source>
        <dbReference type="EMBL" id="SUM58521.1"/>
    </source>
</evidence>
<name>A0A0D6XSU6_9STAP</name>
<reference evidence="2 4" key="2">
    <citation type="submission" date="2018-06" db="EMBL/GenBank/DDBJ databases">
        <authorList>
            <consortium name="Pathogen Informatics"/>
            <person name="Doyle S."/>
        </authorList>
    </citation>
    <scope>NUCLEOTIDE SEQUENCE [LARGE SCALE GENOMIC DNA]</scope>
    <source>
        <strain evidence="2 4">NCTC13832</strain>
    </source>
</reference>
<gene>
    <name evidence="2" type="ORF">NCTC13832_02274</name>
    <name evidence="1" type="ORF">TP70_05370</name>
</gene>
<dbReference type="Proteomes" id="UP000254100">
    <property type="component" value="Unassembled WGS sequence"/>
</dbReference>
<evidence type="ECO:0000313" key="3">
    <source>
        <dbReference type="Proteomes" id="UP000032366"/>
    </source>
</evidence>
<dbReference type="Proteomes" id="UP000032366">
    <property type="component" value="Unassembled WGS sequence"/>
</dbReference>
<evidence type="ECO:0000313" key="1">
    <source>
        <dbReference type="EMBL" id="KIX90908.1"/>
    </source>
</evidence>
<dbReference type="EMBL" id="JXWY01000033">
    <property type="protein sequence ID" value="KIX90908.1"/>
    <property type="molecule type" value="Genomic_DNA"/>
</dbReference>
<proteinExistence type="predicted"/>
<accession>A0A0D6XSU6</accession>
<evidence type="ECO:0000313" key="4">
    <source>
        <dbReference type="Proteomes" id="UP000254100"/>
    </source>
</evidence>
<organism evidence="2 4">
    <name type="scientific">Staphylococcus microti</name>
    <dbReference type="NCBI Taxonomy" id="569857"/>
    <lineage>
        <taxon>Bacteria</taxon>
        <taxon>Bacillati</taxon>
        <taxon>Bacillota</taxon>
        <taxon>Bacilli</taxon>
        <taxon>Bacillales</taxon>
        <taxon>Staphylococcaceae</taxon>
        <taxon>Staphylococcus</taxon>
    </lineage>
</organism>
<sequence>MEREKKDEKDFELVLAVFNKRGYSKGSRSIHMTRLTKNIDDLIQELNIIQNSLNVFIMLYYHIHNDENIRGSKFRSIYFRCSFSF</sequence>
<protein>
    <submittedName>
        <fullName evidence="2">Uncharacterized protein</fullName>
    </submittedName>
</protein>
<dbReference type="EMBL" id="UHDT01000001">
    <property type="protein sequence ID" value="SUM58521.1"/>
    <property type="molecule type" value="Genomic_DNA"/>
</dbReference>
<keyword evidence="3" id="KW-1185">Reference proteome</keyword>